<dbReference type="GeneID" id="116195641"/>
<evidence type="ECO:0000256" key="5">
    <source>
        <dbReference type="SAM" id="SignalP"/>
    </source>
</evidence>
<gene>
    <name evidence="9" type="primary">LOC116195641</name>
    <name evidence="6" type="ORF">CDL15_Pgr019740</name>
</gene>
<protein>
    <submittedName>
        <fullName evidence="9">GDSL esterase/lipase At5g55050-like</fullName>
    </submittedName>
</protein>
<dbReference type="AlphaFoldDB" id="A0A218X714"/>
<evidence type="ECO:0000313" key="6">
    <source>
        <dbReference type="EMBL" id="OWM80460.1"/>
    </source>
</evidence>
<dbReference type="CDD" id="cd01837">
    <property type="entry name" value="SGNH_plant_lipase_like"/>
    <property type="match status" value="1"/>
</dbReference>
<dbReference type="Gene3D" id="3.40.50.1110">
    <property type="entry name" value="SGNH hydrolase"/>
    <property type="match status" value="1"/>
</dbReference>
<accession>A0A218X714</accession>
<evidence type="ECO:0000313" key="7">
    <source>
        <dbReference type="Proteomes" id="UP000197138"/>
    </source>
</evidence>
<keyword evidence="2" id="KW-0378">Hydrolase</keyword>
<reference evidence="7" key="1">
    <citation type="journal article" date="2017" name="Plant J.">
        <title>The pomegranate (Punica granatum L.) genome and the genomics of punicalagin biosynthesis.</title>
        <authorList>
            <person name="Qin G."/>
            <person name="Xu C."/>
            <person name="Ming R."/>
            <person name="Tang H."/>
            <person name="Guyot R."/>
            <person name="Kramer E.M."/>
            <person name="Hu Y."/>
            <person name="Yi X."/>
            <person name="Qi Y."/>
            <person name="Xu X."/>
            <person name="Gao Z."/>
            <person name="Pan H."/>
            <person name="Jian J."/>
            <person name="Tian Y."/>
            <person name="Yue Z."/>
            <person name="Xu Y."/>
        </authorList>
    </citation>
    <scope>NUCLEOTIDE SEQUENCE [LARGE SCALE GENOMIC DNA]</scope>
    <source>
        <strain evidence="7">cv. Dabenzi</strain>
    </source>
</reference>
<evidence type="ECO:0000256" key="2">
    <source>
        <dbReference type="ARBA" id="ARBA00022801"/>
    </source>
</evidence>
<reference evidence="9" key="4">
    <citation type="submission" date="2025-04" db="UniProtKB">
        <authorList>
            <consortium name="RefSeq"/>
        </authorList>
    </citation>
    <scope>IDENTIFICATION</scope>
    <source>
        <tissue evidence="9">Leaf</tissue>
    </source>
</reference>
<evidence type="ECO:0000313" key="9">
    <source>
        <dbReference type="RefSeq" id="XP_031380790.1"/>
    </source>
</evidence>
<dbReference type="GO" id="GO:0016788">
    <property type="term" value="F:hydrolase activity, acting on ester bonds"/>
    <property type="evidence" value="ECO:0007669"/>
    <property type="project" value="InterPro"/>
</dbReference>
<dbReference type="OrthoDB" id="1600564at2759"/>
<dbReference type="InterPro" id="IPR035669">
    <property type="entry name" value="SGNH_plant_lipase-like"/>
</dbReference>
<dbReference type="InterPro" id="IPR036514">
    <property type="entry name" value="SGNH_hydro_sf"/>
</dbReference>
<reference evidence="6" key="2">
    <citation type="submission" date="2017-06" db="EMBL/GenBank/DDBJ databases">
        <title>The pomegranate genome and the genomics of punicalagin biosynthesis.</title>
        <authorList>
            <person name="Xu C."/>
        </authorList>
    </citation>
    <scope>NUCLEOTIDE SEQUENCE [LARGE SCALE GENOMIC DNA]</scope>
    <source>
        <tissue evidence="6">Fresh leaf</tissue>
    </source>
</reference>
<dbReference type="Proteomes" id="UP000515151">
    <property type="component" value="Chromosome 2"/>
</dbReference>
<dbReference type="PANTHER" id="PTHR45648:SF17">
    <property type="entry name" value="GDSL ESTERASE_LIPASE"/>
    <property type="match status" value="1"/>
</dbReference>
<name>A0A218X714_PUNGR</name>
<dbReference type="PANTHER" id="PTHR45648">
    <property type="entry name" value="GDSL LIPASE/ACYLHYDROLASE FAMILY PROTEIN (AFU_ORTHOLOGUE AFUA_4G14700)"/>
    <property type="match status" value="1"/>
</dbReference>
<dbReference type="SUPFAM" id="SSF52266">
    <property type="entry name" value="SGNH hydrolase"/>
    <property type="match status" value="1"/>
</dbReference>
<keyword evidence="4" id="KW-0443">Lipid metabolism</keyword>
<dbReference type="Proteomes" id="UP000197138">
    <property type="component" value="Unassembled WGS sequence"/>
</dbReference>
<dbReference type="InterPro" id="IPR051058">
    <property type="entry name" value="GDSL_Est/Lipase"/>
</dbReference>
<evidence type="ECO:0000256" key="1">
    <source>
        <dbReference type="ARBA" id="ARBA00008668"/>
    </source>
</evidence>
<sequence length="383" mass="41522">MAGRWNQIPLHILQVLSMAIAVAAAVHVETRKTVPVFILGDSTADVGTNNHLPGSNARADFHPNGIDFPYGRATGRFSNGFNSADFLAKLLGFKRSPPPFLSFNTSSALVKHSLRGINFASGGSGLLGVTGQSMSELTVTSPPAASQRRVRNVVTLSEQVKQFLTVHKTLKLVLGQEYAKSFLSKSLFFISIGSNDIFGYFQSKSTISKADFIYSLGCAYETHLKNLYKLGARKFGIISIPPIGCCPSQRVFNETGGCVEELNDLAKAFHSELTAILKKLNTQPGYEGFIYSLGNAYDMTMDVILNPAPFKFKDVQTACCGGGRFNGEAICDPKASLCSKRQQYLFWDRFHPTKAASKLAAATLFGGGSRYVSPINFAQLAQA</sequence>
<dbReference type="Pfam" id="PF00657">
    <property type="entry name" value="Lipase_GDSL"/>
    <property type="match status" value="1"/>
</dbReference>
<evidence type="ECO:0000256" key="4">
    <source>
        <dbReference type="ARBA" id="ARBA00023098"/>
    </source>
</evidence>
<reference evidence="8" key="3">
    <citation type="journal article" date="2020" name="Plant Biotechnol. J.">
        <title>The pomegranate (Punica granatum L.) draft genome dissects genetic divergence between soft- and hard-seeded cultivars.</title>
        <authorList>
            <person name="Luo X."/>
            <person name="Li H."/>
            <person name="Wu Z."/>
            <person name="Yao W."/>
            <person name="Zhao P."/>
            <person name="Cao D."/>
            <person name="Yu H."/>
            <person name="Li K."/>
            <person name="Poudel K."/>
            <person name="Zhao D."/>
            <person name="Zhang F."/>
            <person name="Xia X."/>
            <person name="Chen L."/>
            <person name="Wang Q."/>
            <person name="Jing D."/>
            <person name="Cao S."/>
        </authorList>
    </citation>
    <scope>NUCLEOTIDE SEQUENCE [LARGE SCALE GENOMIC DNA]</scope>
</reference>
<evidence type="ECO:0000256" key="3">
    <source>
        <dbReference type="ARBA" id="ARBA00022963"/>
    </source>
</evidence>
<organism evidence="6 7">
    <name type="scientific">Punica granatum</name>
    <name type="common">Pomegranate</name>
    <dbReference type="NCBI Taxonomy" id="22663"/>
    <lineage>
        <taxon>Eukaryota</taxon>
        <taxon>Viridiplantae</taxon>
        <taxon>Streptophyta</taxon>
        <taxon>Embryophyta</taxon>
        <taxon>Tracheophyta</taxon>
        <taxon>Spermatophyta</taxon>
        <taxon>Magnoliopsida</taxon>
        <taxon>eudicotyledons</taxon>
        <taxon>Gunneridae</taxon>
        <taxon>Pentapetalae</taxon>
        <taxon>rosids</taxon>
        <taxon>malvids</taxon>
        <taxon>Myrtales</taxon>
        <taxon>Lythraceae</taxon>
        <taxon>Punica</taxon>
    </lineage>
</organism>
<proteinExistence type="inferred from homology"/>
<dbReference type="RefSeq" id="XP_031380790.1">
    <property type="nucleotide sequence ID" value="XM_031524930.1"/>
</dbReference>
<dbReference type="GO" id="GO:0016042">
    <property type="term" value="P:lipid catabolic process"/>
    <property type="evidence" value="ECO:0007669"/>
    <property type="project" value="UniProtKB-KW"/>
</dbReference>
<keyword evidence="8" id="KW-1185">Reference proteome</keyword>
<comment type="similarity">
    <text evidence="1">Belongs to the 'GDSL' lipolytic enzyme family.</text>
</comment>
<evidence type="ECO:0000313" key="8">
    <source>
        <dbReference type="Proteomes" id="UP000515151"/>
    </source>
</evidence>
<feature type="chain" id="PRO_5044569103" evidence="5">
    <location>
        <begin position="26"/>
        <end position="383"/>
    </location>
</feature>
<keyword evidence="5" id="KW-0732">Signal</keyword>
<keyword evidence="3" id="KW-0442">Lipid degradation</keyword>
<dbReference type="EMBL" id="MTKT01002229">
    <property type="protein sequence ID" value="OWM80460.1"/>
    <property type="molecule type" value="Genomic_DNA"/>
</dbReference>
<dbReference type="InterPro" id="IPR001087">
    <property type="entry name" value="GDSL"/>
</dbReference>
<feature type="signal peptide" evidence="5">
    <location>
        <begin position="1"/>
        <end position="25"/>
    </location>
</feature>